<organism evidence="1 2">
    <name type="scientific">Meloidogyne hapla</name>
    <name type="common">Root-knot nematode worm</name>
    <dbReference type="NCBI Taxonomy" id="6305"/>
    <lineage>
        <taxon>Eukaryota</taxon>
        <taxon>Metazoa</taxon>
        <taxon>Ecdysozoa</taxon>
        <taxon>Nematoda</taxon>
        <taxon>Chromadorea</taxon>
        <taxon>Rhabditida</taxon>
        <taxon>Tylenchina</taxon>
        <taxon>Tylenchomorpha</taxon>
        <taxon>Tylenchoidea</taxon>
        <taxon>Meloidogynidae</taxon>
        <taxon>Meloidogyninae</taxon>
        <taxon>Meloidogyne</taxon>
    </lineage>
</organism>
<dbReference type="AlphaFoldDB" id="A0A1I8B2U6"/>
<dbReference type="WBParaSite" id="MhA1_Contig131.frz3.gene2">
    <property type="protein sequence ID" value="MhA1_Contig131.frz3.gene2"/>
    <property type="gene ID" value="MhA1_Contig131.frz3.gene2"/>
</dbReference>
<sequence>MSFSSLLITSNLNSTNQFATNFALHLLNADQTTDENNQLFALVSPKDGTRISKSLKPFLDAGQFTILFGTSNSRKLVKRAVEENKIRTVFVLLDDENKDCDEENTRDQKSHSIASKTRSLLTSLCSLLDCLRQSNDVRPSIVVLFHSFDTVQEEFLPQSGIR</sequence>
<keyword evidence="1" id="KW-1185">Reference proteome</keyword>
<proteinExistence type="predicted"/>
<evidence type="ECO:0000313" key="1">
    <source>
        <dbReference type="Proteomes" id="UP000095281"/>
    </source>
</evidence>
<reference evidence="2" key="1">
    <citation type="submission" date="2016-11" db="UniProtKB">
        <authorList>
            <consortium name="WormBaseParasite"/>
        </authorList>
    </citation>
    <scope>IDENTIFICATION</scope>
</reference>
<accession>A0A1I8B2U6</accession>
<protein>
    <submittedName>
        <fullName evidence="2">Uncharacterized protein</fullName>
    </submittedName>
</protein>
<name>A0A1I8B2U6_MELHA</name>
<evidence type="ECO:0000313" key="2">
    <source>
        <dbReference type="WBParaSite" id="MhA1_Contig131.frz3.gene2"/>
    </source>
</evidence>
<dbReference type="Proteomes" id="UP000095281">
    <property type="component" value="Unplaced"/>
</dbReference>